<name>A0A1C5JDH7_9ACTN</name>
<protein>
    <submittedName>
        <fullName evidence="1">Uncharacterized protein</fullName>
    </submittedName>
</protein>
<sequence>MSSTNPRRRQATQPVPCQDDVTRADAQLATDRPVGLPWSARALYAVVNADGALARGLGAASSAKLATGMYQVVFDQDVSAAAYVGTLGLSGAAGVAASGAITVAGRTGIPNGVFVKTFAGDGSAADRSFHLAVLA</sequence>
<organism evidence="1 2">
    <name type="scientific">Micromonospora coxensis</name>
    <dbReference type="NCBI Taxonomy" id="356852"/>
    <lineage>
        <taxon>Bacteria</taxon>
        <taxon>Bacillati</taxon>
        <taxon>Actinomycetota</taxon>
        <taxon>Actinomycetes</taxon>
        <taxon>Micromonosporales</taxon>
        <taxon>Micromonosporaceae</taxon>
        <taxon>Micromonospora</taxon>
    </lineage>
</organism>
<reference evidence="2" key="1">
    <citation type="submission" date="2016-06" db="EMBL/GenBank/DDBJ databases">
        <authorList>
            <person name="Varghese N."/>
            <person name="Submissions Spin"/>
        </authorList>
    </citation>
    <scope>NUCLEOTIDE SEQUENCE [LARGE SCALE GENOMIC DNA]</scope>
    <source>
        <strain evidence="2">DSM 45161</strain>
    </source>
</reference>
<dbReference type="AlphaFoldDB" id="A0A1C5JDH7"/>
<evidence type="ECO:0000313" key="2">
    <source>
        <dbReference type="Proteomes" id="UP000198215"/>
    </source>
</evidence>
<proteinExistence type="predicted"/>
<dbReference type="RefSeq" id="WP_088977686.1">
    <property type="nucleotide sequence ID" value="NZ_LT607753.1"/>
</dbReference>
<evidence type="ECO:0000313" key="1">
    <source>
        <dbReference type="EMBL" id="SCG68351.1"/>
    </source>
</evidence>
<dbReference type="EMBL" id="LT607753">
    <property type="protein sequence ID" value="SCG68351.1"/>
    <property type="molecule type" value="Genomic_DNA"/>
</dbReference>
<gene>
    <name evidence="1" type="ORF">GA0070614_4379</name>
</gene>
<accession>A0A1C5JDH7</accession>
<dbReference type="OrthoDB" id="4293577at2"/>
<keyword evidence="2" id="KW-1185">Reference proteome</keyword>
<dbReference type="Proteomes" id="UP000198215">
    <property type="component" value="Chromosome I"/>
</dbReference>